<evidence type="ECO:0000256" key="8">
    <source>
        <dbReference type="ARBA" id="ARBA00023157"/>
    </source>
</evidence>
<dbReference type="PANTHER" id="PTHR24248:SF199">
    <property type="entry name" value="IP13425P-RELATED"/>
    <property type="match status" value="1"/>
</dbReference>
<keyword evidence="6" id="KW-0297">G-protein coupled receptor</keyword>
<evidence type="ECO:0000256" key="4">
    <source>
        <dbReference type="ARBA" id="ARBA00022692"/>
    </source>
</evidence>
<dbReference type="SUPFAM" id="SSF81321">
    <property type="entry name" value="Family A G protein-coupled receptor-like"/>
    <property type="match status" value="1"/>
</dbReference>
<dbReference type="Ensembl" id="ENSSVLT00005002238.1">
    <property type="protein sequence ID" value="ENSSVLP00005002035.1"/>
    <property type="gene ID" value="ENSSVLG00005001657.1"/>
</dbReference>
<evidence type="ECO:0000256" key="3">
    <source>
        <dbReference type="ARBA" id="ARBA00022610"/>
    </source>
</evidence>
<dbReference type="InterPro" id="IPR017452">
    <property type="entry name" value="GPCR_Rhodpsn_7TM"/>
</dbReference>
<keyword evidence="7 11" id="KW-0472">Membrane</keyword>
<dbReference type="AlphaFoldDB" id="A0A8D2AHE9"/>
<dbReference type="OrthoDB" id="420518at2759"/>
<accession>A0A8D2AHE9</accession>
<keyword evidence="14" id="KW-1185">Reference proteome</keyword>
<dbReference type="GO" id="GO:0051378">
    <property type="term" value="F:serotonin binding"/>
    <property type="evidence" value="ECO:0007669"/>
    <property type="project" value="UniProtKB-ARBA"/>
</dbReference>
<dbReference type="PROSITE" id="PS50262">
    <property type="entry name" value="G_PROTEIN_RECEP_F1_2"/>
    <property type="match status" value="1"/>
</dbReference>
<protein>
    <recommendedName>
        <fullName evidence="12">G-protein coupled receptors family 1 profile domain-containing protein</fullName>
    </recommendedName>
</protein>
<keyword evidence="9" id="KW-0675">Receptor</keyword>
<feature type="domain" description="G-protein coupled receptors family 1 profile" evidence="12">
    <location>
        <begin position="65"/>
        <end position="148"/>
    </location>
</feature>
<dbReference type="GO" id="GO:0043410">
    <property type="term" value="P:positive regulation of MAPK cascade"/>
    <property type="evidence" value="ECO:0007669"/>
    <property type="project" value="TreeGrafter"/>
</dbReference>
<name>A0A8D2AHE9_SCIVU</name>
<comment type="subcellular location">
    <subcellularLocation>
        <location evidence="1">Cell membrane</location>
        <topology evidence="1">Multi-pass membrane protein</topology>
    </subcellularLocation>
</comment>
<keyword evidence="5 11" id="KW-1133">Transmembrane helix</keyword>
<evidence type="ECO:0000259" key="12">
    <source>
        <dbReference type="PROSITE" id="PS50262"/>
    </source>
</evidence>
<dbReference type="PANTHER" id="PTHR24248">
    <property type="entry name" value="ADRENERGIC RECEPTOR-RELATED G-PROTEIN COUPLED RECEPTOR"/>
    <property type="match status" value="1"/>
</dbReference>
<evidence type="ECO:0000313" key="14">
    <source>
        <dbReference type="Proteomes" id="UP000694564"/>
    </source>
</evidence>
<keyword evidence="4 11" id="KW-0812">Transmembrane</keyword>
<evidence type="ECO:0000256" key="9">
    <source>
        <dbReference type="ARBA" id="ARBA00023170"/>
    </source>
</evidence>
<dbReference type="GO" id="GO:0071880">
    <property type="term" value="P:adenylate cyclase-activating adrenergic receptor signaling pathway"/>
    <property type="evidence" value="ECO:0007669"/>
    <property type="project" value="TreeGrafter"/>
</dbReference>
<dbReference type="GeneTree" id="ENSGT01050000244937"/>
<dbReference type="GO" id="GO:0005886">
    <property type="term" value="C:plasma membrane"/>
    <property type="evidence" value="ECO:0007669"/>
    <property type="project" value="UniProtKB-SubCell"/>
</dbReference>
<keyword evidence="8" id="KW-1015">Disulfide bond</keyword>
<evidence type="ECO:0000256" key="5">
    <source>
        <dbReference type="ARBA" id="ARBA00022989"/>
    </source>
</evidence>
<feature type="transmembrane region" description="Helical" evidence="11">
    <location>
        <begin position="125"/>
        <end position="145"/>
    </location>
</feature>
<proteinExistence type="predicted"/>
<feature type="transmembrane region" description="Helical" evidence="11">
    <location>
        <begin position="53"/>
        <end position="73"/>
    </location>
</feature>
<evidence type="ECO:0000256" key="11">
    <source>
        <dbReference type="SAM" id="Phobius"/>
    </source>
</evidence>
<keyword evidence="2" id="KW-1003">Cell membrane</keyword>
<keyword evidence="10" id="KW-0807">Transducer</keyword>
<dbReference type="InterPro" id="IPR000276">
    <property type="entry name" value="GPCR_Rhodpsn"/>
</dbReference>
<evidence type="ECO:0000256" key="2">
    <source>
        <dbReference type="ARBA" id="ARBA00022475"/>
    </source>
</evidence>
<reference evidence="13" key="2">
    <citation type="submission" date="2025-09" db="UniProtKB">
        <authorList>
            <consortium name="Ensembl"/>
        </authorList>
    </citation>
    <scope>IDENTIFICATION</scope>
</reference>
<dbReference type="PRINTS" id="PR00237">
    <property type="entry name" value="GPCRRHODOPSN"/>
</dbReference>
<dbReference type="Proteomes" id="UP000694564">
    <property type="component" value="Chromosome 4"/>
</dbReference>
<dbReference type="FunFam" id="1.20.1070.10:FF:000523">
    <property type="entry name" value="5-hydroxytryptamine receptor 2B"/>
    <property type="match status" value="1"/>
</dbReference>
<evidence type="ECO:0000256" key="7">
    <source>
        <dbReference type="ARBA" id="ARBA00023136"/>
    </source>
</evidence>
<sequence>MPDAARHRTVKCVCRVDPGDKCKFSCCCILLLCNFLSGLKSRLSLFPLLTKQYNTTVVIILTIAGNILIIMAVSLEKKLQNATNYFLMSLAIADMLLGFLVMPVSMLTILYGYRWPLPSKFCAVWIYLDVLFSTASIMHLCAISLDRFWRKIPGSATQRRRGQRMAGLG</sequence>
<keyword evidence="3" id="KW-0085">Behavior</keyword>
<dbReference type="GO" id="GO:0004993">
    <property type="term" value="F:G protein-coupled serotonin receptor activity"/>
    <property type="evidence" value="ECO:0007669"/>
    <property type="project" value="UniProtKB-ARBA"/>
</dbReference>
<evidence type="ECO:0000256" key="1">
    <source>
        <dbReference type="ARBA" id="ARBA00004651"/>
    </source>
</evidence>
<dbReference type="Pfam" id="PF00001">
    <property type="entry name" value="7tm_1"/>
    <property type="match status" value="1"/>
</dbReference>
<reference evidence="13" key="1">
    <citation type="submission" date="2025-08" db="UniProtKB">
        <authorList>
            <consortium name="Ensembl"/>
        </authorList>
    </citation>
    <scope>IDENTIFICATION</scope>
</reference>
<dbReference type="Gene3D" id="1.20.1070.10">
    <property type="entry name" value="Rhodopsin 7-helix transmembrane proteins"/>
    <property type="match status" value="1"/>
</dbReference>
<evidence type="ECO:0000256" key="10">
    <source>
        <dbReference type="ARBA" id="ARBA00023224"/>
    </source>
</evidence>
<evidence type="ECO:0000256" key="6">
    <source>
        <dbReference type="ARBA" id="ARBA00023040"/>
    </source>
</evidence>
<evidence type="ECO:0000313" key="13">
    <source>
        <dbReference type="Ensembl" id="ENSSVLP00005002035.1"/>
    </source>
</evidence>
<organism evidence="13 14">
    <name type="scientific">Sciurus vulgaris</name>
    <name type="common">Eurasian red squirrel</name>
    <dbReference type="NCBI Taxonomy" id="55149"/>
    <lineage>
        <taxon>Eukaryota</taxon>
        <taxon>Metazoa</taxon>
        <taxon>Chordata</taxon>
        <taxon>Craniata</taxon>
        <taxon>Vertebrata</taxon>
        <taxon>Euteleostomi</taxon>
        <taxon>Mammalia</taxon>
        <taxon>Eutheria</taxon>
        <taxon>Euarchontoglires</taxon>
        <taxon>Glires</taxon>
        <taxon>Rodentia</taxon>
        <taxon>Sciuromorpha</taxon>
        <taxon>Sciuridae</taxon>
        <taxon>Sciurinae</taxon>
        <taxon>Sciurini</taxon>
        <taxon>Sciurus</taxon>
    </lineage>
</organism>
<feature type="transmembrane region" description="Helical" evidence="11">
    <location>
        <begin position="85"/>
        <end position="113"/>
    </location>
</feature>